<dbReference type="AlphaFoldDB" id="B4NV32"/>
<protein>
    <submittedName>
        <fullName evidence="1">GD22531</fullName>
    </submittedName>
</protein>
<dbReference type="HOGENOM" id="CLU_2485756_0_0_1"/>
<dbReference type="EMBL" id="CH985640">
    <property type="protein sequence ID" value="EDX15904.1"/>
    <property type="molecule type" value="Genomic_DNA"/>
</dbReference>
<evidence type="ECO:0000313" key="1">
    <source>
        <dbReference type="EMBL" id="EDX15904.1"/>
    </source>
</evidence>
<evidence type="ECO:0000313" key="2">
    <source>
        <dbReference type="Proteomes" id="UP000000304"/>
    </source>
</evidence>
<dbReference type="Proteomes" id="UP000000304">
    <property type="component" value="Unassembled WGS sequence"/>
</dbReference>
<keyword evidence="2" id="KW-1185">Reference proteome</keyword>
<organism evidence="1 2">
    <name type="scientific">Drosophila simulans</name>
    <name type="common">Fruit fly</name>
    <dbReference type="NCBI Taxonomy" id="7240"/>
    <lineage>
        <taxon>Eukaryota</taxon>
        <taxon>Metazoa</taxon>
        <taxon>Ecdysozoa</taxon>
        <taxon>Arthropoda</taxon>
        <taxon>Hexapoda</taxon>
        <taxon>Insecta</taxon>
        <taxon>Pterygota</taxon>
        <taxon>Neoptera</taxon>
        <taxon>Endopterygota</taxon>
        <taxon>Diptera</taxon>
        <taxon>Brachycera</taxon>
        <taxon>Muscomorpha</taxon>
        <taxon>Ephydroidea</taxon>
        <taxon>Drosophilidae</taxon>
        <taxon>Drosophila</taxon>
        <taxon>Sophophora</taxon>
    </lineage>
</organism>
<reference evidence="1 2" key="1">
    <citation type="journal article" date="2007" name="Nature">
        <title>Evolution of genes and genomes on the Drosophila phylogeny.</title>
        <authorList>
            <consortium name="Drosophila 12 Genomes Consortium"/>
            <person name="Clark A.G."/>
            <person name="Eisen M.B."/>
            <person name="Smith D.R."/>
            <person name="Bergman C.M."/>
            <person name="Oliver B."/>
            <person name="Markow T.A."/>
            <person name="Kaufman T.C."/>
            <person name="Kellis M."/>
            <person name="Gelbart W."/>
            <person name="Iyer V.N."/>
            <person name="Pollard D.A."/>
            <person name="Sackton T.B."/>
            <person name="Larracuente A.M."/>
            <person name="Singh N.D."/>
            <person name="Abad J.P."/>
            <person name="Abt D.N."/>
            <person name="Adryan B."/>
            <person name="Aguade M."/>
            <person name="Akashi H."/>
            <person name="Anderson W.W."/>
            <person name="Aquadro C.F."/>
            <person name="Ardell D.H."/>
            <person name="Arguello R."/>
            <person name="Artieri C.G."/>
            <person name="Barbash D.A."/>
            <person name="Barker D."/>
            <person name="Barsanti P."/>
            <person name="Batterham P."/>
            <person name="Batzoglou S."/>
            <person name="Begun D."/>
            <person name="Bhutkar A."/>
            <person name="Blanco E."/>
            <person name="Bosak S.A."/>
            <person name="Bradley R.K."/>
            <person name="Brand A.D."/>
            <person name="Brent M.R."/>
            <person name="Brooks A.N."/>
            <person name="Brown R.H."/>
            <person name="Butlin R.K."/>
            <person name="Caggese C."/>
            <person name="Calvi B.R."/>
            <person name="Bernardo de Carvalho A."/>
            <person name="Caspi A."/>
            <person name="Castrezana S."/>
            <person name="Celniker S.E."/>
            <person name="Chang J.L."/>
            <person name="Chapple C."/>
            <person name="Chatterji S."/>
            <person name="Chinwalla A."/>
            <person name="Civetta A."/>
            <person name="Clifton S.W."/>
            <person name="Comeron J.M."/>
            <person name="Costello J.C."/>
            <person name="Coyne J.A."/>
            <person name="Daub J."/>
            <person name="David R.G."/>
            <person name="Delcher A.L."/>
            <person name="Delehaunty K."/>
            <person name="Do C.B."/>
            <person name="Ebling H."/>
            <person name="Edwards K."/>
            <person name="Eickbush T."/>
            <person name="Evans J.D."/>
            <person name="Filipski A."/>
            <person name="Findeiss S."/>
            <person name="Freyhult E."/>
            <person name="Fulton L."/>
            <person name="Fulton R."/>
            <person name="Garcia A.C."/>
            <person name="Gardiner A."/>
            <person name="Garfield D.A."/>
            <person name="Garvin B.E."/>
            <person name="Gibson G."/>
            <person name="Gilbert D."/>
            <person name="Gnerre S."/>
            <person name="Godfrey J."/>
            <person name="Good R."/>
            <person name="Gotea V."/>
            <person name="Gravely B."/>
            <person name="Greenberg A.J."/>
            <person name="Griffiths-Jones S."/>
            <person name="Gross S."/>
            <person name="Guigo R."/>
            <person name="Gustafson E.A."/>
            <person name="Haerty W."/>
            <person name="Hahn M.W."/>
            <person name="Halligan D.L."/>
            <person name="Halpern A.L."/>
            <person name="Halter G.M."/>
            <person name="Han M.V."/>
            <person name="Heger A."/>
            <person name="Hillier L."/>
            <person name="Hinrichs A.S."/>
            <person name="Holmes I."/>
            <person name="Hoskins R.A."/>
            <person name="Hubisz M.J."/>
            <person name="Hultmark D."/>
            <person name="Huntley M.A."/>
            <person name="Jaffe D.B."/>
            <person name="Jagadeeshan S."/>
            <person name="Jeck W.R."/>
            <person name="Johnson J."/>
            <person name="Jones C.D."/>
            <person name="Jordan W.C."/>
            <person name="Karpen G.H."/>
            <person name="Kataoka E."/>
            <person name="Keightley P.D."/>
            <person name="Kheradpour P."/>
            <person name="Kirkness E.F."/>
            <person name="Koerich L.B."/>
            <person name="Kristiansen K."/>
            <person name="Kudrna D."/>
            <person name="Kulathinal R.J."/>
            <person name="Kumar S."/>
            <person name="Kwok R."/>
            <person name="Lander E."/>
            <person name="Langley C.H."/>
            <person name="Lapoint R."/>
            <person name="Lazzaro B.P."/>
            <person name="Lee S.J."/>
            <person name="Levesque L."/>
            <person name="Li R."/>
            <person name="Lin C.F."/>
            <person name="Lin M.F."/>
            <person name="Lindblad-Toh K."/>
            <person name="Llopart A."/>
            <person name="Long M."/>
            <person name="Low L."/>
            <person name="Lozovsky E."/>
            <person name="Lu J."/>
            <person name="Luo M."/>
            <person name="Machado C.A."/>
            <person name="Makalowski W."/>
            <person name="Marzo M."/>
            <person name="Matsuda M."/>
            <person name="Matzkin L."/>
            <person name="McAllister B."/>
            <person name="McBride C.S."/>
            <person name="McKernan B."/>
            <person name="McKernan K."/>
            <person name="Mendez-Lago M."/>
            <person name="Minx P."/>
            <person name="Mollenhauer M.U."/>
            <person name="Montooth K."/>
            <person name="Mount S.M."/>
            <person name="Mu X."/>
            <person name="Myers E."/>
            <person name="Negre B."/>
            <person name="Newfeld S."/>
            <person name="Nielsen R."/>
            <person name="Noor M.A."/>
            <person name="O'Grady P."/>
            <person name="Pachter L."/>
            <person name="Papaceit M."/>
            <person name="Parisi M.J."/>
            <person name="Parisi M."/>
            <person name="Parts L."/>
            <person name="Pedersen J.S."/>
            <person name="Pesole G."/>
            <person name="Phillippy A.M."/>
            <person name="Ponting C.P."/>
            <person name="Pop M."/>
            <person name="Porcelli D."/>
            <person name="Powell J.R."/>
            <person name="Prohaska S."/>
            <person name="Pruitt K."/>
            <person name="Puig M."/>
            <person name="Quesneville H."/>
            <person name="Ram K.R."/>
            <person name="Rand D."/>
            <person name="Rasmussen M.D."/>
            <person name="Reed L.K."/>
            <person name="Reenan R."/>
            <person name="Reily A."/>
            <person name="Remington K.A."/>
            <person name="Rieger T.T."/>
            <person name="Ritchie M.G."/>
            <person name="Robin C."/>
            <person name="Rogers Y.H."/>
            <person name="Rohde C."/>
            <person name="Rozas J."/>
            <person name="Rubenfield M.J."/>
            <person name="Ruiz A."/>
            <person name="Russo S."/>
            <person name="Salzberg S.L."/>
            <person name="Sanchez-Gracia A."/>
            <person name="Saranga D.J."/>
            <person name="Sato H."/>
            <person name="Schaeffer S.W."/>
            <person name="Schatz M.C."/>
            <person name="Schlenke T."/>
            <person name="Schwartz R."/>
            <person name="Segarra C."/>
            <person name="Singh R.S."/>
            <person name="Sirot L."/>
            <person name="Sirota M."/>
            <person name="Sisneros N.B."/>
            <person name="Smith C.D."/>
            <person name="Smith T.F."/>
            <person name="Spieth J."/>
            <person name="Stage D.E."/>
            <person name="Stark A."/>
            <person name="Stephan W."/>
            <person name="Strausberg R.L."/>
            <person name="Strempel S."/>
            <person name="Sturgill D."/>
            <person name="Sutton G."/>
            <person name="Sutton G.G."/>
            <person name="Tao W."/>
            <person name="Teichmann S."/>
            <person name="Tobari Y.N."/>
            <person name="Tomimura Y."/>
            <person name="Tsolas J.M."/>
            <person name="Valente V.L."/>
            <person name="Venter E."/>
            <person name="Venter J.C."/>
            <person name="Vicario S."/>
            <person name="Vieira F.G."/>
            <person name="Vilella A.J."/>
            <person name="Villasante A."/>
            <person name="Walenz B."/>
            <person name="Wang J."/>
            <person name="Wasserman M."/>
            <person name="Watts T."/>
            <person name="Wilson D."/>
            <person name="Wilson R.K."/>
            <person name="Wing R.A."/>
            <person name="Wolfner M.F."/>
            <person name="Wong A."/>
            <person name="Wong G.K."/>
            <person name="Wu C.I."/>
            <person name="Wu G."/>
            <person name="Yamamoto D."/>
            <person name="Yang H.P."/>
            <person name="Yang S.P."/>
            <person name="Yorke J.A."/>
            <person name="Yoshida K."/>
            <person name="Zdobnov E."/>
            <person name="Zhang P."/>
            <person name="Zhang Y."/>
            <person name="Zimin A.V."/>
            <person name="Baldwin J."/>
            <person name="Abdouelleil A."/>
            <person name="Abdulkadir J."/>
            <person name="Abebe A."/>
            <person name="Abera B."/>
            <person name="Abreu J."/>
            <person name="Acer S.C."/>
            <person name="Aftuck L."/>
            <person name="Alexander A."/>
            <person name="An P."/>
            <person name="Anderson E."/>
            <person name="Anderson S."/>
            <person name="Arachi H."/>
            <person name="Azer M."/>
            <person name="Bachantsang P."/>
            <person name="Barry A."/>
            <person name="Bayul T."/>
            <person name="Berlin A."/>
            <person name="Bessette D."/>
            <person name="Bloom T."/>
            <person name="Blye J."/>
            <person name="Boguslavskiy L."/>
            <person name="Bonnet C."/>
            <person name="Boukhgalter B."/>
            <person name="Bourzgui I."/>
            <person name="Brown A."/>
            <person name="Cahill P."/>
            <person name="Channer S."/>
            <person name="Cheshatsang Y."/>
            <person name="Chuda L."/>
            <person name="Citroen M."/>
            <person name="Collymore A."/>
            <person name="Cooke P."/>
            <person name="Costello M."/>
            <person name="D'Aco K."/>
            <person name="Daza R."/>
            <person name="De Haan G."/>
            <person name="DeGray S."/>
            <person name="DeMaso C."/>
            <person name="Dhargay N."/>
            <person name="Dooley K."/>
            <person name="Dooley E."/>
            <person name="Doricent M."/>
            <person name="Dorje P."/>
            <person name="Dorjee K."/>
            <person name="Dupes A."/>
            <person name="Elong R."/>
            <person name="Falk J."/>
            <person name="Farina A."/>
            <person name="Faro S."/>
            <person name="Ferguson D."/>
            <person name="Fisher S."/>
            <person name="Foley C.D."/>
            <person name="Franke A."/>
            <person name="Friedrich D."/>
            <person name="Gadbois L."/>
            <person name="Gearin G."/>
            <person name="Gearin C.R."/>
            <person name="Giannoukos G."/>
            <person name="Goode T."/>
            <person name="Graham J."/>
            <person name="Grandbois E."/>
            <person name="Grewal S."/>
            <person name="Gyaltsen K."/>
            <person name="Hafez N."/>
            <person name="Hagos B."/>
            <person name="Hall J."/>
            <person name="Henson C."/>
            <person name="Hollinger A."/>
            <person name="Honan T."/>
            <person name="Huard M.D."/>
            <person name="Hughes L."/>
            <person name="Hurhula B."/>
            <person name="Husby M.E."/>
            <person name="Kamat A."/>
            <person name="Kanga B."/>
            <person name="Kashin S."/>
            <person name="Khazanovich D."/>
            <person name="Kisner P."/>
            <person name="Lance K."/>
            <person name="Lara M."/>
            <person name="Lee W."/>
            <person name="Lennon N."/>
            <person name="Letendre F."/>
            <person name="LeVine R."/>
            <person name="Lipovsky A."/>
            <person name="Liu X."/>
            <person name="Liu J."/>
            <person name="Liu S."/>
            <person name="Lokyitsang T."/>
            <person name="Lokyitsang Y."/>
            <person name="Lubonja R."/>
            <person name="Lui A."/>
            <person name="MacDonald P."/>
            <person name="Magnisalis V."/>
            <person name="Maru K."/>
            <person name="Matthews C."/>
            <person name="McCusker W."/>
            <person name="McDonough S."/>
            <person name="Mehta T."/>
            <person name="Meldrim J."/>
            <person name="Meneus L."/>
            <person name="Mihai O."/>
            <person name="Mihalev A."/>
            <person name="Mihova T."/>
            <person name="Mittelman R."/>
            <person name="Mlenga V."/>
            <person name="Montmayeur A."/>
            <person name="Mulrain L."/>
            <person name="Navidi A."/>
            <person name="Naylor J."/>
            <person name="Negash T."/>
            <person name="Nguyen T."/>
            <person name="Nguyen N."/>
            <person name="Nicol R."/>
            <person name="Norbu C."/>
            <person name="Norbu N."/>
            <person name="Novod N."/>
            <person name="O'Neill B."/>
            <person name="Osman S."/>
            <person name="Markiewicz E."/>
            <person name="Oyono O.L."/>
            <person name="Patti C."/>
            <person name="Phunkhang P."/>
            <person name="Pierre F."/>
            <person name="Priest M."/>
            <person name="Raghuraman S."/>
            <person name="Rege F."/>
            <person name="Reyes R."/>
            <person name="Rise C."/>
            <person name="Rogov P."/>
            <person name="Ross K."/>
            <person name="Ryan E."/>
            <person name="Settipalli S."/>
            <person name="Shea T."/>
            <person name="Sherpa N."/>
            <person name="Shi L."/>
            <person name="Shih D."/>
            <person name="Sparrow T."/>
            <person name="Spaulding J."/>
            <person name="Stalker J."/>
            <person name="Stange-Thomann N."/>
            <person name="Stavropoulos S."/>
            <person name="Stone C."/>
            <person name="Strader C."/>
            <person name="Tesfaye S."/>
            <person name="Thomson T."/>
            <person name="Thoulutsang Y."/>
            <person name="Thoulutsang D."/>
            <person name="Topham K."/>
            <person name="Topping I."/>
            <person name="Tsamla T."/>
            <person name="Vassiliev H."/>
            <person name="Vo A."/>
            <person name="Wangchuk T."/>
            <person name="Wangdi T."/>
            <person name="Weiand M."/>
            <person name="Wilkinson J."/>
            <person name="Wilson A."/>
            <person name="Yadav S."/>
            <person name="Young G."/>
            <person name="Yu Q."/>
            <person name="Zembek L."/>
            <person name="Zhong D."/>
            <person name="Zimmer A."/>
            <person name="Zwirko Z."/>
            <person name="Jaffe D.B."/>
            <person name="Alvarez P."/>
            <person name="Brockman W."/>
            <person name="Butler J."/>
            <person name="Chin C."/>
            <person name="Gnerre S."/>
            <person name="Grabherr M."/>
            <person name="Kleber M."/>
            <person name="Mauceli E."/>
            <person name="MacCallum I."/>
        </authorList>
    </citation>
    <scope>NUCLEOTIDE SEQUENCE [LARGE SCALE GENOMIC DNA]</scope>
    <source>
        <strain evidence="2">white501</strain>
    </source>
</reference>
<gene>
    <name evidence="1" type="primary">Dsim\GD22531</name>
    <name evidence="1" type="ORF">Dsim_GD22531</name>
</gene>
<sequence>MAYTEESECYLAPHPAHRSHTLTGSPGERARTKDPVWQDRAIIIGGYWRRLSNPCWMSKKAAMKLFWCGTLEPKLEFCDRFDKSINF</sequence>
<proteinExistence type="predicted"/>
<name>B4NV32_DROSI</name>
<accession>B4NV32</accession>